<dbReference type="PANTHER" id="PTHR46268:SF6">
    <property type="entry name" value="UNIVERSAL STRESS PROTEIN UP12"/>
    <property type="match status" value="1"/>
</dbReference>
<proteinExistence type="inferred from homology"/>
<dbReference type="SUPFAM" id="SSF52402">
    <property type="entry name" value="Adenine nucleotide alpha hydrolases-like"/>
    <property type="match status" value="2"/>
</dbReference>
<dbReference type="Pfam" id="PF00582">
    <property type="entry name" value="Usp"/>
    <property type="match status" value="2"/>
</dbReference>
<accession>A0ABT6DND8</accession>
<organism evidence="3 4">
    <name type="scientific">Bdellovibrio svalbardensis</name>
    <dbReference type="NCBI Taxonomy" id="2972972"/>
    <lineage>
        <taxon>Bacteria</taxon>
        <taxon>Pseudomonadati</taxon>
        <taxon>Bdellovibrionota</taxon>
        <taxon>Bdellovibrionia</taxon>
        <taxon>Bdellovibrionales</taxon>
        <taxon>Pseudobdellovibrionaceae</taxon>
        <taxon>Bdellovibrio</taxon>
    </lineage>
</organism>
<dbReference type="CDD" id="cd00293">
    <property type="entry name" value="USP-like"/>
    <property type="match status" value="2"/>
</dbReference>
<evidence type="ECO:0000313" key="3">
    <source>
        <dbReference type="EMBL" id="MDG0818139.1"/>
    </source>
</evidence>
<evidence type="ECO:0000259" key="2">
    <source>
        <dbReference type="Pfam" id="PF00582"/>
    </source>
</evidence>
<sequence length="306" mass="34236">MPPTKVLLTDDISSLSVKGRKRSHQLRNLAAHLCQALEAQLHFLYVEDIPEHLRKRKLLAPLDKRSPQMITQLKEDLDKVSPESEVHIESGHPLEGILKWIKKNSPNLVVIGTRGLSGIGKIFLGSVAEEVIRHSTVPVVVVGPKVKKAGFATKGKKQRILLLTDLTSASKPAEDFARKLAKSTDARVTIFHSVGDAIMHVKEVFLHSRIPIYSLDKQIAEMKRWGREETTKRVDQFKKDGIVTTGQVVTEEREIEKELKRELESDYDLLIMGTHSRNKLLTSFLGSTARNACLTSPVPVVVVRSI</sequence>
<dbReference type="PRINTS" id="PR01438">
    <property type="entry name" value="UNVRSLSTRESS"/>
</dbReference>
<dbReference type="EMBL" id="JANRMI010000006">
    <property type="protein sequence ID" value="MDG0818139.1"/>
    <property type="molecule type" value="Genomic_DNA"/>
</dbReference>
<feature type="domain" description="UspA" evidence="2">
    <location>
        <begin position="158"/>
        <end position="304"/>
    </location>
</feature>
<dbReference type="PANTHER" id="PTHR46268">
    <property type="entry name" value="STRESS RESPONSE PROTEIN NHAX"/>
    <property type="match status" value="1"/>
</dbReference>
<dbReference type="Gene3D" id="3.40.50.620">
    <property type="entry name" value="HUPs"/>
    <property type="match status" value="1"/>
</dbReference>
<protein>
    <submittedName>
        <fullName evidence="3">Universal stress protein</fullName>
    </submittedName>
</protein>
<gene>
    <name evidence="3" type="ORF">NWE73_17280</name>
</gene>
<comment type="caution">
    <text evidence="3">The sequence shown here is derived from an EMBL/GenBank/DDBJ whole genome shotgun (WGS) entry which is preliminary data.</text>
</comment>
<dbReference type="InterPro" id="IPR006015">
    <property type="entry name" value="Universal_stress_UspA"/>
</dbReference>
<dbReference type="InterPro" id="IPR006016">
    <property type="entry name" value="UspA"/>
</dbReference>
<feature type="domain" description="UspA" evidence="2">
    <location>
        <begin position="20"/>
        <end position="142"/>
    </location>
</feature>
<evidence type="ECO:0000256" key="1">
    <source>
        <dbReference type="ARBA" id="ARBA00008791"/>
    </source>
</evidence>
<dbReference type="InterPro" id="IPR014729">
    <property type="entry name" value="Rossmann-like_a/b/a_fold"/>
</dbReference>
<reference evidence="3" key="1">
    <citation type="submission" date="2022-08" db="EMBL/GenBank/DDBJ databases">
        <title>Novel Bdellovibrio Species Isolated from Svalbard: Designation Bdellovibrio svalbardensis.</title>
        <authorList>
            <person name="Mitchell R.J."/>
            <person name="Choi S.Y."/>
        </authorList>
    </citation>
    <scope>NUCLEOTIDE SEQUENCE</scope>
    <source>
        <strain evidence="3">PAP01</strain>
    </source>
</reference>
<comment type="similarity">
    <text evidence="1">Belongs to the universal stress protein A family.</text>
</comment>
<dbReference type="Gene3D" id="3.40.50.12370">
    <property type="match status" value="1"/>
</dbReference>
<dbReference type="Proteomes" id="UP001152321">
    <property type="component" value="Unassembled WGS sequence"/>
</dbReference>
<dbReference type="RefSeq" id="WP_277579614.1">
    <property type="nucleotide sequence ID" value="NZ_JANRMI010000006.1"/>
</dbReference>
<evidence type="ECO:0000313" key="4">
    <source>
        <dbReference type="Proteomes" id="UP001152321"/>
    </source>
</evidence>
<keyword evidence="4" id="KW-1185">Reference proteome</keyword>
<name>A0ABT6DND8_9BACT</name>